<dbReference type="Gene3D" id="2.60.270.50">
    <property type="match status" value="2"/>
</dbReference>
<accession>A0ABY8G6Z5</accession>
<evidence type="ECO:0000256" key="3">
    <source>
        <dbReference type="ARBA" id="ARBA00019758"/>
    </source>
</evidence>
<protein>
    <recommendedName>
        <fullName evidence="3">1-phosphatidylinositol phosphodiesterase</fullName>
        <ecNumber evidence="2">4.6.1.13</ecNumber>
    </recommendedName>
    <alternativeName>
        <fullName evidence="4">Phosphatidylinositol diacylglycerol-lyase</fullName>
    </alternativeName>
    <alternativeName>
        <fullName evidence="5">Phosphatidylinositol-specific phospholipase C</fullName>
    </alternativeName>
</protein>
<organism evidence="7 8">
    <name type="scientific">Dickeya lacustris</name>
    <dbReference type="NCBI Taxonomy" id="2259638"/>
    <lineage>
        <taxon>Bacteria</taxon>
        <taxon>Pseudomonadati</taxon>
        <taxon>Pseudomonadota</taxon>
        <taxon>Gammaproteobacteria</taxon>
        <taxon>Enterobacterales</taxon>
        <taxon>Pectobacteriaceae</taxon>
        <taxon>Dickeya</taxon>
    </lineage>
</organism>
<dbReference type="PANTHER" id="PTHR13593">
    <property type="match status" value="1"/>
</dbReference>
<name>A0ABY8G6Z5_9GAMM</name>
<dbReference type="EC" id="4.6.1.13" evidence="2"/>
<evidence type="ECO:0000256" key="2">
    <source>
        <dbReference type="ARBA" id="ARBA00012581"/>
    </source>
</evidence>
<keyword evidence="8" id="KW-1185">Reference proteome</keyword>
<feature type="domain" description="Phosphatidylinositol-specific phospholipase C X" evidence="6">
    <location>
        <begin position="290"/>
        <end position="431"/>
    </location>
</feature>
<dbReference type="Proteomes" id="UP001219630">
    <property type="component" value="Chromosome"/>
</dbReference>
<proteinExistence type="predicted"/>
<evidence type="ECO:0000259" key="6">
    <source>
        <dbReference type="SMART" id="SM00148"/>
    </source>
</evidence>
<evidence type="ECO:0000256" key="5">
    <source>
        <dbReference type="ARBA" id="ARBA00030782"/>
    </source>
</evidence>
<dbReference type="InterPro" id="IPR000909">
    <property type="entry name" value="PLipase_C_PInositol-sp_X_dom"/>
</dbReference>
<evidence type="ECO:0000256" key="4">
    <source>
        <dbReference type="ARBA" id="ARBA00030474"/>
    </source>
</evidence>
<sequence length="579" mass="65396">MGKSHIVNIDITNISGRDLNYSRHWFDSGRLSDNYEWPKLIANDTEAIIQCCEKDYSPVGCSGYVVYKAENEEITIAFSNPSVGNNKVGIGSNGDKTWADMGDHDYKIFFAKISDTYSAIAQCTESSTNNAKIILTSCINFQKTSKSHAVNLTILNYSGLELTYFDDWFDTGGVGDGQCWPKSIPNRHIGTVQCYEKNYAVTGCSGYATYKTITKNIAFSFSNPLAGENKIGVGTLGPIIWDAMTAHYDNLFQVYISNDIKAFICCTNSSPNYGFVFLSRNLESWMSNLCDEKYLYELCIPGTHDSCALYAQNTFSKCQNYGITSQLNLGVRFLDIRCAVSPTGELLVYHGPIYQHISMDEVLDEVAQFIERNPSETIIMSLKEEGDKNPNFCTIFLNSYYINNKYCELFYQETTVPKLKDARKKIVLIRRFDSGTRELGINAYSGWKDNSAFFLINGECTLAVQDLYNPTELEQKKEAIKKLLSHDEKYNKNLIMNFSSGYEGTPTPNGPENFSNKINPWLYDFLRKNENQWKGIIAMDFPILNNDSISNHISSLILTIINNNWNSSHVELVDLDAIN</sequence>
<dbReference type="Gene3D" id="3.20.20.190">
    <property type="entry name" value="Phosphatidylinositol (PI) phosphodiesterase"/>
    <property type="match status" value="1"/>
</dbReference>
<evidence type="ECO:0000256" key="1">
    <source>
        <dbReference type="ARBA" id="ARBA00001316"/>
    </source>
</evidence>
<dbReference type="InterPro" id="IPR017946">
    <property type="entry name" value="PLC-like_Pdiesterase_TIM-brl"/>
</dbReference>
<dbReference type="RefSeq" id="WP_125259893.1">
    <property type="nucleotide sequence ID" value="NZ_CP114280.1"/>
</dbReference>
<evidence type="ECO:0000313" key="7">
    <source>
        <dbReference type="EMBL" id="WFN55727.1"/>
    </source>
</evidence>
<dbReference type="SMART" id="SM00148">
    <property type="entry name" value="PLCXc"/>
    <property type="match status" value="1"/>
</dbReference>
<evidence type="ECO:0000313" key="8">
    <source>
        <dbReference type="Proteomes" id="UP001219630"/>
    </source>
</evidence>
<comment type="catalytic activity">
    <reaction evidence="1">
        <text>a 1,2-diacyl-sn-glycero-3-phospho-(1D-myo-inositol) = 1D-myo-inositol 1,2-cyclic phosphate + a 1,2-diacyl-sn-glycerol</text>
        <dbReference type="Rhea" id="RHEA:17093"/>
        <dbReference type="ChEBI" id="CHEBI:17815"/>
        <dbReference type="ChEBI" id="CHEBI:57880"/>
        <dbReference type="ChEBI" id="CHEBI:58484"/>
        <dbReference type="EC" id="4.6.1.13"/>
    </reaction>
</comment>
<dbReference type="PANTHER" id="PTHR13593:SF148">
    <property type="entry name" value="PHOSPHATIDYLINOSITOL-SPECIFIC PHOSPHOLIPASE C X DOMAIN-CONTAINING PROTEIN"/>
    <property type="match status" value="1"/>
</dbReference>
<dbReference type="CDD" id="cd08586">
    <property type="entry name" value="PI-PLCc_BcPLC_like"/>
    <property type="match status" value="1"/>
</dbReference>
<dbReference type="SUPFAM" id="SSF51695">
    <property type="entry name" value="PLC-like phosphodiesterases"/>
    <property type="match status" value="1"/>
</dbReference>
<dbReference type="InterPro" id="IPR051057">
    <property type="entry name" value="PI-PLC_domain"/>
</dbReference>
<gene>
    <name evidence="7" type="ORF">O1Q98_19530</name>
</gene>
<dbReference type="Pfam" id="PF00388">
    <property type="entry name" value="PI-PLC-X"/>
    <property type="match status" value="1"/>
</dbReference>
<dbReference type="EMBL" id="CP114280">
    <property type="protein sequence ID" value="WFN55727.1"/>
    <property type="molecule type" value="Genomic_DNA"/>
</dbReference>
<dbReference type="PROSITE" id="PS50007">
    <property type="entry name" value="PIPLC_X_DOMAIN"/>
    <property type="match status" value="1"/>
</dbReference>
<reference evidence="7 8" key="1">
    <citation type="submission" date="2022-12" db="EMBL/GenBank/DDBJ databases">
        <title>Complete genome sequencing of Dickeya lacustris type strain LMG30899.</title>
        <authorList>
            <person name="Dobhal S."/>
            <person name="Arizala D."/>
            <person name="Arif M."/>
        </authorList>
    </citation>
    <scope>NUCLEOTIDE SEQUENCE [LARGE SCALE GENOMIC DNA]</scope>
    <source>
        <strain evidence="7 8">LMG30899</strain>
    </source>
</reference>